<proteinExistence type="predicted"/>
<gene>
    <name evidence="1" type="ORF">KIN20_013136</name>
</gene>
<dbReference type="Proteomes" id="UP001196413">
    <property type="component" value="Unassembled WGS sequence"/>
</dbReference>
<sequence>MLAANMNHRRRFREREGTLTLFGESGALGNPFIVINALDVIQPLTLFNRF</sequence>
<dbReference type="EMBL" id="JAHQIW010002537">
    <property type="protein sequence ID" value="KAJ1355643.1"/>
    <property type="molecule type" value="Genomic_DNA"/>
</dbReference>
<protein>
    <submittedName>
        <fullName evidence="1">Uncharacterized protein</fullName>
    </submittedName>
</protein>
<name>A0AAD5MF34_PARTN</name>
<accession>A0AAD5MF34</accession>
<dbReference type="AlphaFoldDB" id="A0AAD5MF34"/>
<evidence type="ECO:0000313" key="2">
    <source>
        <dbReference type="Proteomes" id="UP001196413"/>
    </source>
</evidence>
<organism evidence="1 2">
    <name type="scientific">Parelaphostrongylus tenuis</name>
    <name type="common">Meningeal worm</name>
    <dbReference type="NCBI Taxonomy" id="148309"/>
    <lineage>
        <taxon>Eukaryota</taxon>
        <taxon>Metazoa</taxon>
        <taxon>Ecdysozoa</taxon>
        <taxon>Nematoda</taxon>
        <taxon>Chromadorea</taxon>
        <taxon>Rhabditida</taxon>
        <taxon>Rhabditina</taxon>
        <taxon>Rhabditomorpha</taxon>
        <taxon>Strongyloidea</taxon>
        <taxon>Metastrongylidae</taxon>
        <taxon>Parelaphostrongylus</taxon>
    </lineage>
</organism>
<comment type="caution">
    <text evidence="1">The sequence shown here is derived from an EMBL/GenBank/DDBJ whole genome shotgun (WGS) entry which is preliminary data.</text>
</comment>
<evidence type="ECO:0000313" key="1">
    <source>
        <dbReference type="EMBL" id="KAJ1355643.1"/>
    </source>
</evidence>
<keyword evidence="2" id="KW-1185">Reference proteome</keyword>
<reference evidence="1" key="1">
    <citation type="submission" date="2021-06" db="EMBL/GenBank/DDBJ databases">
        <title>Parelaphostrongylus tenuis whole genome reference sequence.</title>
        <authorList>
            <person name="Garwood T.J."/>
            <person name="Larsen P.A."/>
            <person name="Fountain-Jones N.M."/>
            <person name="Garbe J.R."/>
            <person name="Macchietto M.G."/>
            <person name="Kania S.A."/>
            <person name="Gerhold R.W."/>
            <person name="Richards J.E."/>
            <person name="Wolf T.M."/>
        </authorList>
    </citation>
    <scope>NUCLEOTIDE SEQUENCE</scope>
    <source>
        <strain evidence="1">MNPRO001-30</strain>
        <tissue evidence="1">Meninges</tissue>
    </source>
</reference>